<keyword evidence="11" id="KW-1185">Reference proteome</keyword>
<feature type="compositionally biased region" description="Low complexity" evidence="8">
    <location>
        <begin position="118"/>
        <end position="156"/>
    </location>
</feature>
<dbReference type="KEGG" id="abe:ARB_01736"/>
<dbReference type="InterPro" id="IPR013087">
    <property type="entry name" value="Znf_C2H2_type"/>
</dbReference>
<dbReference type="FunFam" id="3.30.160.60:FF:000100">
    <property type="entry name" value="Zinc finger 45-like"/>
    <property type="match status" value="1"/>
</dbReference>
<dbReference type="AlphaFoldDB" id="D4AZW6"/>
<feature type="compositionally biased region" description="Polar residues" evidence="8">
    <location>
        <begin position="215"/>
        <end position="228"/>
    </location>
</feature>
<feature type="compositionally biased region" description="Polar residues" evidence="8">
    <location>
        <begin position="157"/>
        <end position="182"/>
    </location>
</feature>
<evidence type="ECO:0000259" key="9">
    <source>
        <dbReference type="PROSITE" id="PS50157"/>
    </source>
</evidence>
<dbReference type="eggNOG" id="KOG1721">
    <property type="taxonomic scope" value="Eukaryota"/>
</dbReference>
<comment type="subcellular location">
    <subcellularLocation>
        <location evidence="1">Nucleus</location>
    </subcellularLocation>
</comment>
<evidence type="ECO:0000256" key="2">
    <source>
        <dbReference type="ARBA" id="ARBA00022723"/>
    </source>
</evidence>
<feature type="compositionally biased region" description="Low complexity" evidence="8">
    <location>
        <begin position="76"/>
        <end position="89"/>
    </location>
</feature>
<feature type="domain" description="C2H2-type" evidence="9">
    <location>
        <begin position="323"/>
        <end position="350"/>
    </location>
</feature>
<evidence type="ECO:0000256" key="7">
    <source>
        <dbReference type="PROSITE-ProRule" id="PRU00042"/>
    </source>
</evidence>
<keyword evidence="2" id="KW-0479">Metal-binding</keyword>
<dbReference type="SUPFAM" id="SSF57667">
    <property type="entry name" value="beta-beta-alpha zinc fingers"/>
    <property type="match status" value="1"/>
</dbReference>
<dbReference type="GO" id="GO:0008270">
    <property type="term" value="F:zinc ion binding"/>
    <property type="evidence" value="ECO:0007669"/>
    <property type="project" value="UniProtKB-KW"/>
</dbReference>
<dbReference type="PANTHER" id="PTHR23226">
    <property type="entry name" value="ZINC FINGER AND SCAN DOMAIN-CONTAINING"/>
    <property type="match status" value="1"/>
</dbReference>
<organism evidence="10 11">
    <name type="scientific">Arthroderma benhamiae (strain ATCC MYA-4681 / CBS 112371)</name>
    <name type="common">Trichophyton mentagrophytes</name>
    <dbReference type="NCBI Taxonomy" id="663331"/>
    <lineage>
        <taxon>Eukaryota</taxon>
        <taxon>Fungi</taxon>
        <taxon>Dikarya</taxon>
        <taxon>Ascomycota</taxon>
        <taxon>Pezizomycotina</taxon>
        <taxon>Eurotiomycetes</taxon>
        <taxon>Eurotiomycetidae</taxon>
        <taxon>Onygenales</taxon>
        <taxon>Arthrodermataceae</taxon>
        <taxon>Trichophyton</taxon>
    </lineage>
</organism>
<keyword evidence="6" id="KW-0539">Nucleus</keyword>
<name>D4AZW6_ARTBC</name>
<evidence type="ECO:0000313" key="11">
    <source>
        <dbReference type="Proteomes" id="UP000008866"/>
    </source>
</evidence>
<evidence type="ECO:0000256" key="8">
    <source>
        <dbReference type="SAM" id="MobiDB-lite"/>
    </source>
</evidence>
<dbReference type="GO" id="GO:0000981">
    <property type="term" value="F:DNA-binding transcription factor activity, RNA polymerase II-specific"/>
    <property type="evidence" value="ECO:0007669"/>
    <property type="project" value="TreeGrafter"/>
</dbReference>
<feature type="region of interest" description="Disordered" evidence="8">
    <location>
        <begin position="1"/>
        <end position="229"/>
    </location>
</feature>
<keyword evidence="4 7" id="KW-0863">Zinc-finger</keyword>
<feature type="compositionally biased region" description="Polar residues" evidence="8">
    <location>
        <begin position="435"/>
        <end position="453"/>
    </location>
</feature>
<dbReference type="PANTHER" id="PTHR23226:SF416">
    <property type="entry name" value="FI01424P"/>
    <property type="match status" value="1"/>
</dbReference>
<dbReference type="OMA" id="IDRPNSF"/>
<proteinExistence type="predicted"/>
<protein>
    <submittedName>
        <fullName evidence="10">C2H2 finger domain protein, putative</fullName>
    </submittedName>
</protein>
<dbReference type="Proteomes" id="UP000008866">
    <property type="component" value="Unassembled WGS sequence"/>
</dbReference>
<feature type="compositionally biased region" description="Polar residues" evidence="8">
    <location>
        <begin position="9"/>
        <end position="51"/>
    </location>
</feature>
<dbReference type="Pfam" id="PF00096">
    <property type="entry name" value="zf-C2H2"/>
    <property type="match status" value="2"/>
</dbReference>
<comment type="caution">
    <text evidence="10">The sequence shown here is derived from an EMBL/GenBank/DDBJ whole genome shotgun (WGS) entry which is preliminary data.</text>
</comment>
<dbReference type="GeneID" id="9519305"/>
<reference evidence="11" key="1">
    <citation type="journal article" date="2011" name="Genome Biol.">
        <title>Comparative and functional genomics provide insights into the pathogenicity of dermatophytic fungi.</title>
        <authorList>
            <person name="Burmester A."/>
            <person name="Shelest E."/>
            <person name="Gloeckner G."/>
            <person name="Heddergott C."/>
            <person name="Schindler S."/>
            <person name="Staib P."/>
            <person name="Heidel A."/>
            <person name="Felder M."/>
            <person name="Petzold A."/>
            <person name="Szafranski K."/>
            <person name="Feuermann M."/>
            <person name="Pedruzzi I."/>
            <person name="Priebe S."/>
            <person name="Groth M."/>
            <person name="Winkler R."/>
            <person name="Li W."/>
            <person name="Kniemeyer O."/>
            <person name="Schroeckh V."/>
            <person name="Hertweck C."/>
            <person name="Hube B."/>
            <person name="White T.C."/>
            <person name="Platzer M."/>
            <person name="Guthke R."/>
            <person name="Heitman J."/>
            <person name="Woestemeyer J."/>
            <person name="Zipfel P.F."/>
            <person name="Monod M."/>
            <person name="Brakhage A.A."/>
        </authorList>
    </citation>
    <scope>NUCLEOTIDE SEQUENCE [LARGE SCALE GENOMIC DNA]</scope>
    <source>
        <strain evidence="11">ATCC MYA-4681 / CBS 112371</strain>
    </source>
</reference>
<evidence type="ECO:0000256" key="5">
    <source>
        <dbReference type="ARBA" id="ARBA00022833"/>
    </source>
</evidence>
<dbReference type="PROSITE" id="PS00028">
    <property type="entry name" value="ZINC_FINGER_C2H2_1"/>
    <property type="match status" value="1"/>
</dbReference>
<evidence type="ECO:0000313" key="10">
    <source>
        <dbReference type="EMBL" id="EFE31341.1"/>
    </source>
</evidence>
<feature type="compositionally biased region" description="Low complexity" evidence="8">
    <location>
        <begin position="417"/>
        <end position="427"/>
    </location>
</feature>
<gene>
    <name evidence="10" type="ORF">ARB_01736</name>
</gene>
<evidence type="ECO:0000256" key="6">
    <source>
        <dbReference type="ARBA" id="ARBA00023242"/>
    </source>
</evidence>
<dbReference type="FunFam" id="3.30.160.60:FF:001666">
    <property type="entry name" value="MDS1 and EVI1 complex locus"/>
    <property type="match status" value="1"/>
</dbReference>
<accession>D4AZW6</accession>
<dbReference type="SMART" id="SM00355">
    <property type="entry name" value="ZnF_C2H2"/>
    <property type="match status" value="1"/>
</dbReference>
<dbReference type="HOGENOM" id="CLU_031986_1_0_1"/>
<dbReference type="Gene3D" id="3.30.160.60">
    <property type="entry name" value="Classic Zinc Finger"/>
    <property type="match status" value="2"/>
</dbReference>
<dbReference type="GO" id="GO:0000978">
    <property type="term" value="F:RNA polymerase II cis-regulatory region sequence-specific DNA binding"/>
    <property type="evidence" value="ECO:0007669"/>
    <property type="project" value="TreeGrafter"/>
</dbReference>
<dbReference type="EMBL" id="ABSU01000022">
    <property type="protein sequence ID" value="EFE31341.1"/>
    <property type="molecule type" value="Genomic_DNA"/>
</dbReference>
<keyword evidence="5" id="KW-0862">Zinc</keyword>
<feature type="region of interest" description="Disordered" evidence="8">
    <location>
        <begin position="402"/>
        <end position="453"/>
    </location>
</feature>
<feature type="compositionally biased region" description="Basic and acidic residues" evidence="8">
    <location>
        <begin position="402"/>
        <end position="416"/>
    </location>
</feature>
<dbReference type="PROSITE" id="PS50157">
    <property type="entry name" value="ZINC_FINGER_C2H2_2"/>
    <property type="match status" value="1"/>
</dbReference>
<keyword evidence="3" id="KW-0677">Repeat</keyword>
<dbReference type="InterPro" id="IPR036236">
    <property type="entry name" value="Znf_C2H2_sf"/>
</dbReference>
<dbReference type="GO" id="GO:0005634">
    <property type="term" value="C:nucleus"/>
    <property type="evidence" value="ECO:0007669"/>
    <property type="project" value="UniProtKB-SubCell"/>
</dbReference>
<dbReference type="RefSeq" id="XP_003011981.1">
    <property type="nucleotide sequence ID" value="XM_003011935.1"/>
</dbReference>
<evidence type="ECO:0000256" key="3">
    <source>
        <dbReference type="ARBA" id="ARBA00022737"/>
    </source>
</evidence>
<sequence>MGAVFHPHQQFTQSNDTILPSFERSNPQPLQPQPTNSSKYYSPNAPSSSPRGQKRSIGLASKPQIDRPNSFSLNLAPSTSGSTGQSSPAYWPGVPSLPFNAATDGLSQYSPISPYPPSSGTSQPPISQLQHHSQSQDSQQHPSNQVDQHQSQHSSQTMAQTLMDSQANSSHISPQASQQQSPLDPYGHRFRYPGPQQSPLPQHPSSFQPYPGASMSMNQTSVSDSSQRLGVPVQVPVEGQQPLPQYTRPYPSYNLPAMNGPVMSNVHHPSSQMALIGSMQPNILPTFNSGHAASLQQMYTHQHPQAHHMHGLGPPGPQNDRPFRCDTCQQSFNRNHDLKRHKRIHLAVKPFPCNHCDKSFSRKDALKVCFTYPCPFSSFFLSYKHGINPYFAQRHILVKGCGKDPHSESDHSRIIKSESSAPFSASHSAKDDDGSSATPPSATGSRKGSNGGI</sequence>
<evidence type="ECO:0000256" key="4">
    <source>
        <dbReference type="ARBA" id="ARBA00022771"/>
    </source>
</evidence>
<evidence type="ECO:0000256" key="1">
    <source>
        <dbReference type="ARBA" id="ARBA00004123"/>
    </source>
</evidence>